<reference evidence="1 2" key="1">
    <citation type="submission" date="2016-10" db="EMBL/GenBank/DDBJ databases">
        <authorList>
            <person name="de Groot N.N."/>
        </authorList>
    </citation>
    <scope>NUCLEOTIDE SEQUENCE [LARGE SCALE GENOMIC DNA]</scope>
    <source>
        <strain evidence="1 2">DSM 19938</strain>
    </source>
</reference>
<dbReference type="RefSeq" id="WP_090339767.1">
    <property type="nucleotide sequence ID" value="NZ_FNXY01000008.1"/>
</dbReference>
<evidence type="ECO:0000313" key="1">
    <source>
        <dbReference type="EMBL" id="SEJ50834.1"/>
    </source>
</evidence>
<keyword evidence="2" id="KW-1185">Reference proteome</keyword>
<name>A0A1H6ZFE7_9BACT</name>
<dbReference type="EMBL" id="FNXY01000008">
    <property type="protein sequence ID" value="SEJ50834.1"/>
    <property type="molecule type" value="Genomic_DNA"/>
</dbReference>
<dbReference type="AlphaFoldDB" id="A0A1H6ZFE7"/>
<protein>
    <recommendedName>
        <fullName evidence="3">DUF4249 domain-containing protein</fullName>
    </recommendedName>
</protein>
<dbReference type="Pfam" id="PF14054">
    <property type="entry name" value="DUF4249"/>
    <property type="match status" value="1"/>
</dbReference>
<proteinExistence type="predicted"/>
<dbReference type="InterPro" id="IPR025345">
    <property type="entry name" value="DUF4249"/>
</dbReference>
<dbReference type="OrthoDB" id="1115009at2"/>
<dbReference type="Proteomes" id="UP000199532">
    <property type="component" value="Unassembled WGS sequence"/>
</dbReference>
<dbReference type="STRING" id="408657.SAMN04487995_5091"/>
<organism evidence="1 2">
    <name type="scientific">Dyadobacter koreensis</name>
    <dbReference type="NCBI Taxonomy" id="408657"/>
    <lineage>
        <taxon>Bacteria</taxon>
        <taxon>Pseudomonadati</taxon>
        <taxon>Bacteroidota</taxon>
        <taxon>Cytophagia</taxon>
        <taxon>Cytophagales</taxon>
        <taxon>Spirosomataceae</taxon>
        <taxon>Dyadobacter</taxon>
    </lineage>
</organism>
<sequence length="315" mass="35176">MKNQIIIYLFLLAGFSSCDTLVTEISPDNLPGATSKLVVQSFISPQAARINVVVTESIPLFGESSSGNSVVKNAIVKISGGGKEVVIPFDSASQLYSIERTKFTIVASETYKLSVSDGQRSVTASCTVPTNQVTINSYVIDTAYVNRRNGLDTALTVRMRWQDIPGETNYYRVRANMDVEFSVLEGENPENFVEKRVRTRFSFRWDDDNGRSDFQNDINLDGTSFTSPLGRGYLPSSLMYIASDGTRYYAQQKPKLIALVIEVNNTEKSYYDYHKTLEQNDDDNPFAEPVLVYNNVEGGLGCFAAYNNKQVIYRP</sequence>
<dbReference type="PROSITE" id="PS51257">
    <property type="entry name" value="PROKAR_LIPOPROTEIN"/>
    <property type="match status" value="1"/>
</dbReference>
<evidence type="ECO:0008006" key="3">
    <source>
        <dbReference type="Google" id="ProtNLM"/>
    </source>
</evidence>
<accession>A0A1H6ZFE7</accession>
<gene>
    <name evidence="1" type="ORF">SAMN04487995_5091</name>
</gene>
<evidence type="ECO:0000313" key="2">
    <source>
        <dbReference type="Proteomes" id="UP000199532"/>
    </source>
</evidence>